<gene>
    <name evidence="1" type="ORF">Cadr_000001893</name>
</gene>
<dbReference type="EMBL" id="JWIN03000002">
    <property type="protein sequence ID" value="KAB1282943.1"/>
    <property type="molecule type" value="Genomic_DNA"/>
</dbReference>
<accession>A0A5N4EHG1</accession>
<reference evidence="1 2" key="1">
    <citation type="journal article" date="2019" name="Mol. Ecol. Resour.">
        <title>Improving Illumina assemblies with Hi-C and long reads: an example with the North African dromedary.</title>
        <authorList>
            <person name="Elbers J.P."/>
            <person name="Rogers M.F."/>
            <person name="Perelman P.L."/>
            <person name="Proskuryakova A.A."/>
            <person name="Serdyukova N.A."/>
            <person name="Johnson W.E."/>
            <person name="Horin P."/>
            <person name="Corander J."/>
            <person name="Murphy D."/>
            <person name="Burger P.A."/>
        </authorList>
    </citation>
    <scope>NUCLEOTIDE SEQUENCE [LARGE SCALE GENOMIC DNA]</scope>
    <source>
        <strain evidence="1">Drom800</strain>
        <tissue evidence="1">Blood</tissue>
    </source>
</reference>
<sequence>MSTLVLRLGHREGAMGATGATTGTEVKSRVPLWVFCFCVVIALTAERLSFMLPTMSDVNFHGNNHQPCSKLQQCQAWVLHCARHHYSGPLFYGLNPKYAAFMMSKRM</sequence>
<keyword evidence="2" id="KW-1185">Reference proteome</keyword>
<dbReference type="AlphaFoldDB" id="A0A5N4EHG1"/>
<proteinExistence type="predicted"/>
<organism evidence="1 2">
    <name type="scientific">Camelus dromedarius</name>
    <name type="common">Dromedary</name>
    <name type="synonym">Arabian camel</name>
    <dbReference type="NCBI Taxonomy" id="9838"/>
    <lineage>
        <taxon>Eukaryota</taxon>
        <taxon>Metazoa</taxon>
        <taxon>Chordata</taxon>
        <taxon>Craniata</taxon>
        <taxon>Vertebrata</taxon>
        <taxon>Euteleostomi</taxon>
        <taxon>Mammalia</taxon>
        <taxon>Eutheria</taxon>
        <taxon>Laurasiatheria</taxon>
        <taxon>Artiodactyla</taxon>
        <taxon>Tylopoda</taxon>
        <taxon>Camelidae</taxon>
        <taxon>Camelus</taxon>
    </lineage>
</organism>
<dbReference type="Proteomes" id="UP000299084">
    <property type="component" value="Unassembled WGS sequence"/>
</dbReference>
<evidence type="ECO:0000313" key="1">
    <source>
        <dbReference type="EMBL" id="KAB1282943.1"/>
    </source>
</evidence>
<protein>
    <submittedName>
        <fullName evidence="1">Uncharacterized protein</fullName>
    </submittedName>
</protein>
<comment type="caution">
    <text evidence="1">The sequence shown here is derived from an EMBL/GenBank/DDBJ whole genome shotgun (WGS) entry which is preliminary data.</text>
</comment>
<name>A0A5N4EHG1_CAMDR</name>
<evidence type="ECO:0000313" key="2">
    <source>
        <dbReference type="Proteomes" id="UP000299084"/>
    </source>
</evidence>